<organism evidence="11 12">
    <name type="scientific">Petromyzon marinus</name>
    <name type="common">Sea lamprey</name>
    <dbReference type="NCBI Taxonomy" id="7757"/>
    <lineage>
        <taxon>Eukaryota</taxon>
        <taxon>Metazoa</taxon>
        <taxon>Chordata</taxon>
        <taxon>Craniata</taxon>
        <taxon>Vertebrata</taxon>
        <taxon>Cyclostomata</taxon>
        <taxon>Hyperoartia</taxon>
        <taxon>Petromyzontiformes</taxon>
        <taxon>Petromyzontidae</taxon>
        <taxon>Petromyzon</taxon>
    </lineage>
</organism>
<evidence type="ECO:0000256" key="1">
    <source>
        <dbReference type="ARBA" id="ARBA00002111"/>
    </source>
</evidence>
<evidence type="ECO:0000256" key="5">
    <source>
        <dbReference type="ARBA" id="ARBA00022525"/>
    </source>
</evidence>
<evidence type="ECO:0000256" key="8">
    <source>
        <dbReference type="ARBA" id="ARBA00022729"/>
    </source>
</evidence>
<dbReference type="PANTHER" id="PTHR28647:SF2">
    <property type="entry name" value="UNIQUE CARTILAGE MATRIX-ASSOCIATED PROTEIN"/>
    <property type="match status" value="1"/>
</dbReference>
<dbReference type="KEGG" id="pmrn:116942261"/>
<evidence type="ECO:0000256" key="2">
    <source>
        <dbReference type="ARBA" id="ARBA00004498"/>
    </source>
</evidence>
<dbReference type="InterPro" id="IPR031386">
    <property type="entry name" value="UCMA"/>
</dbReference>
<reference evidence="12" key="1">
    <citation type="submission" date="2025-08" db="UniProtKB">
        <authorList>
            <consortium name="RefSeq"/>
        </authorList>
    </citation>
    <scope>IDENTIFICATION</scope>
    <source>
        <tissue evidence="12">Sperm</tissue>
    </source>
</reference>
<dbReference type="Proteomes" id="UP001318040">
    <property type="component" value="Chromosome 14"/>
</dbReference>
<dbReference type="RefSeq" id="XP_032809847.1">
    <property type="nucleotide sequence ID" value="XM_032953956.1"/>
</dbReference>
<evidence type="ECO:0000313" key="12">
    <source>
        <dbReference type="RefSeq" id="XP_032809847.1"/>
    </source>
</evidence>
<name>A0AAJ7T243_PETMA</name>
<protein>
    <recommendedName>
        <fullName evidence="4">Unique cartilage matrix-associated protein</fullName>
    </recommendedName>
</protein>
<accession>A0AAJ7T243</accession>
<feature type="signal peptide" evidence="10">
    <location>
        <begin position="1"/>
        <end position="22"/>
    </location>
</feature>
<proteinExistence type="inferred from homology"/>
<dbReference type="GO" id="GO:0045667">
    <property type="term" value="P:regulation of osteoblast differentiation"/>
    <property type="evidence" value="ECO:0007669"/>
    <property type="project" value="InterPro"/>
</dbReference>
<comment type="subcellular location">
    <subcellularLocation>
        <location evidence="2">Secreted</location>
        <location evidence="2">Extracellular space</location>
        <location evidence="2">Extracellular matrix</location>
    </subcellularLocation>
</comment>
<evidence type="ECO:0000256" key="4">
    <source>
        <dbReference type="ARBA" id="ARBA00013765"/>
    </source>
</evidence>
<gene>
    <name evidence="12" type="primary">UCMA</name>
</gene>
<evidence type="ECO:0000313" key="11">
    <source>
        <dbReference type="Proteomes" id="UP001318040"/>
    </source>
</evidence>
<feature type="chain" id="PRO_5042565673" description="Unique cartilage matrix-associated protein" evidence="10">
    <location>
        <begin position="23"/>
        <end position="125"/>
    </location>
</feature>
<dbReference type="PANTHER" id="PTHR28647">
    <property type="entry name" value="UNIQUE CARTILAGE MATRIX-ASSOCIATED PROTEIN"/>
    <property type="match status" value="1"/>
</dbReference>
<keyword evidence="5" id="KW-0964">Secreted</keyword>
<evidence type="ECO:0000256" key="7">
    <source>
        <dbReference type="ARBA" id="ARBA00022641"/>
    </source>
</evidence>
<comment type="function">
    <text evidence="1">May be involved in the negative control of osteogenic differentiation of osteochondrogenic precursor cells in peripheral zones of fetal cartilage and at the cartilage-bone interface.</text>
</comment>
<sequence length="125" mass="14848">MTRTALSLLVLVLFSCIQEGRAATLMKTIQDPNAVFVREETAASFLRPRRSVKLPRETIAEQTQSLLADKRRTEYREEQIKARENFAEEERSETYEQTREATESWREYHYDGLYPSYRLNRHIPY</sequence>
<keyword evidence="6" id="KW-0272">Extracellular matrix</keyword>
<dbReference type="PROSITE" id="PS51257">
    <property type="entry name" value="PROKAR_LIPOPROTEIN"/>
    <property type="match status" value="1"/>
</dbReference>
<keyword evidence="11" id="KW-1185">Reference proteome</keyword>
<dbReference type="AlphaFoldDB" id="A0AAJ7T243"/>
<evidence type="ECO:0000256" key="9">
    <source>
        <dbReference type="ARBA" id="ARBA00023054"/>
    </source>
</evidence>
<dbReference type="Pfam" id="PF17085">
    <property type="entry name" value="UCMA"/>
    <property type="match status" value="1"/>
</dbReference>
<dbReference type="GO" id="GO:0031012">
    <property type="term" value="C:extracellular matrix"/>
    <property type="evidence" value="ECO:0007669"/>
    <property type="project" value="TreeGrafter"/>
</dbReference>
<evidence type="ECO:0000256" key="6">
    <source>
        <dbReference type="ARBA" id="ARBA00022530"/>
    </source>
</evidence>
<dbReference type="GO" id="GO:0048706">
    <property type="term" value="P:embryonic skeletal system development"/>
    <property type="evidence" value="ECO:0007669"/>
    <property type="project" value="TreeGrafter"/>
</dbReference>
<keyword evidence="9" id="KW-0175">Coiled coil</keyword>
<dbReference type="CTD" id="221044"/>
<evidence type="ECO:0000256" key="10">
    <source>
        <dbReference type="SAM" id="SignalP"/>
    </source>
</evidence>
<comment type="similarity">
    <text evidence="3">Belongs to the UCMA family.</text>
</comment>
<evidence type="ECO:0000256" key="3">
    <source>
        <dbReference type="ARBA" id="ARBA00011000"/>
    </source>
</evidence>
<keyword evidence="7" id="KW-0765">Sulfation</keyword>
<keyword evidence="8 10" id="KW-0732">Signal</keyword>